<evidence type="ECO:0000313" key="3">
    <source>
        <dbReference type="Proteomes" id="UP000005244"/>
    </source>
</evidence>
<dbReference type="RefSeq" id="WP_009530723.1">
    <property type="nucleotide sequence ID" value="NZ_ALNK01000015.1"/>
</dbReference>
<dbReference type="Gene3D" id="3.90.550.10">
    <property type="entry name" value="Spore Coat Polysaccharide Biosynthesis Protein SpsA, Chain A"/>
    <property type="match status" value="1"/>
</dbReference>
<organism evidence="2 3">
    <name type="scientific">Peptoanaerobacter stomatis</name>
    <dbReference type="NCBI Taxonomy" id="796937"/>
    <lineage>
        <taxon>Bacteria</taxon>
        <taxon>Bacillati</taxon>
        <taxon>Bacillota</taxon>
        <taxon>Clostridia</taxon>
        <taxon>Peptostreptococcales</taxon>
        <taxon>Filifactoraceae</taxon>
        <taxon>Peptoanaerobacter</taxon>
    </lineage>
</organism>
<dbReference type="SUPFAM" id="SSF53448">
    <property type="entry name" value="Nucleotide-diphospho-sugar transferases"/>
    <property type="match status" value="1"/>
</dbReference>
<dbReference type="PANTHER" id="PTHR10859">
    <property type="entry name" value="GLYCOSYL TRANSFERASE"/>
    <property type="match status" value="1"/>
</dbReference>
<dbReference type="AlphaFoldDB" id="J6HEW8"/>
<dbReference type="InterPro" id="IPR001173">
    <property type="entry name" value="Glyco_trans_2-like"/>
</dbReference>
<proteinExistence type="predicted"/>
<dbReference type="GO" id="GO:0016757">
    <property type="term" value="F:glycosyltransferase activity"/>
    <property type="evidence" value="ECO:0007669"/>
    <property type="project" value="UniProtKB-KW"/>
</dbReference>
<feature type="domain" description="Glycosyltransferase 2-like" evidence="1">
    <location>
        <begin position="4"/>
        <end position="172"/>
    </location>
</feature>
<reference evidence="2 3" key="1">
    <citation type="submission" date="2012-07" db="EMBL/GenBank/DDBJ databases">
        <authorList>
            <person name="Durkin A.S."/>
            <person name="McCorrison J."/>
            <person name="Torralba M."/>
            <person name="Gillis M."/>
            <person name="Methe B."/>
            <person name="Sutton G."/>
            <person name="Nelson K.E."/>
        </authorList>
    </citation>
    <scope>NUCLEOTIDE SEQUENCE [LARGE SCALE GENOMIC DNA]</scope>
    <source>
        <strain evidence="2 3">OBRC8</strain>
    </source>
</reference>
<dbReference type="Pfam" id="PF00535">
    <property type="entry name" value="Glycos_transf_2"/>
    <property type="match status" value="1"/>
</dbReference>
<name>J6HEW8_9FIRM</name>
<evidence type="ECO:0000259" key="1">
    <source>
        <dbReference type="Pfam" id="PF00535"/>
    </source>
</evidence>
<dbReference type="Proteomes" id="UP000005244">
    <property type="component" value="Unassembled WGS sequence"/>
</dbReference>
<comment type="caution">
    <text evidence="2">The sequence shown here is derived from an EMBL/GenBank/DDBJ whole genome shotgun (WGS) entry which is preliminary data.</text>
</comment>
<dbReference type="InterPro" id="IPR029044">
    <property type="entry name" value="Nucleotide-diphossugar_trans"/>
</dbReference>
<protein>
    <submittedName>
        <fullName evidence="2">Glycosyltransferase, group 2 family protein</fullName>
        <ecNumber evidence="2">2.4.-.-</ecNumber>
    </submittedName>
</protein>
<evidence type="ECO:0000313" key="2">
    <source>
        <dbReference type="EMBL" id="EJU23565.1"/>
    </source>
</evidence>
<dbReference type="EC" id="2.4.-.-" evidence="2"/>
<keyword evidence="2" id="KW-0808">Transferase</keyword>
<keyword evidence="2" id="KW-0328">Glycosyltransferase</keyword>
<dbReference type="EMBL" id="ALNK01000015">
    <property type="protein sequence ID" value="EJU23565.1"/>
    <property type="molecule type" value="Genomic_DNA"/>
</dbReference>
<accession>J6HEW8</accession>
<sequence length="248" mass="28898">MKISVIFPVLNEENRLEIGILKTIEYFKHISYKINYEIIIVDNGSVDRTEELSKSILKKYNNIIYLKLKEKGVGLAFREGAKVSSGDIVGYMDIDISTDLNAMEITIREIVENNFDIVNSSRYLPNSKIIGRPLFRTITSKANIYLINRILKLTFTDYMCGFKFFKREVLMRLIELCSDEKGWFFCAELLIVGHYIGKTVKEIPVNWIDERSNSKVDSQIIKLSFNYLKNVLKLKSRYRNKDDISNYV</sequence>
<dbReference type="GO" id="GO:0006487">
    <property type="term" value="P:protein N-linked glycosylation"/>
    <property type="evidence" value="ECO:0007669"/>
    <property type="project" value="TreeGrafter"/>
</dbReference>
<keyword evidence="3" id="KW-1185">Reference proteome</keyword>
<gene>
    <name evidence="2" type="ORF">HMPREF1143_2035</name>
</gene>
<dbReference type="PANTHER" id="PTHR10859:SF91">
    <property type="entry name" value="DOLICHYL-PHOSPHATE BETA-GLUCOSYLTRANSFERASE"/>
    <property type="match status" value="1"/>
</dbReference>